<dbReference type="EC" id="2.3.3.14" evidence="3 8"/>
<dbReference type="PANTHER" id="PTHR42880:SF1">
    <property type="entry name" value="ISOPROPYLMALATE_HOMOCITRATE_CITRAMALATE SYNTHASE FAMILY PROTEIN"/>
    <property type="match status" value="1"/>
</dbReference>
<dbReference type="Pfam" id="PF00682">
    <property type="entry name" value="HMGL-like"/>
    <property type="match status" value="1"/>
</dbReference>
<comment type="catalytic activity">
    <reaction evidence="6 8">
        <text>acetyl-CoA + 2-oxoglutarate + H2O = (2R)-homocitrate + CoA + H(+)</text>
        <dbReference type="Rhea" id="RHEA:12929"/>
        <dbReference type="ChEBI" id="CHEBI:15377"/>
        <dbReference type="ChEBI" id="CHEBI:15378"/>
        <dbReference type="ChEBI" id="CHEBI:16810"/>
        <dbReference type="ChEBI" id="CHEBI:57287"/>
        <dbReference type="ChEBI" id="CHEBI:57288"/>
        <dbReference type="ChEBI" id="CHEBI:58884"/>
        <dbReference type="EC" id="2.3.3.14"/>
    </reaction>
</comment>
<dbReference type="Pfam" id="PF22617">
    <property type="entry name" value="HCS_D2"/>
    <property type="match status" value="1"/>
</dbReference>
<keyword evidence="11" id="KW-1185">Reference proteome</keyword>
<organism evidence="10 11">
    <name type="scientific">Vibrio astriarenae</name>
    <dbReference type="NCBI Taxonomy" id="1481923"/>
    <lineage>
        <taxon>Bacteria</taxon>
        <taxon>Pseudomonadati</taxon>
        <taxon>Pseudomonadota</taxon>
        <taxon>Gammaproteobacteria</taxon>
        <taxon>Vibrionales</taxon>
        <taxon>Vibrionaceae</taxon>
        <taxon>Vibrio</taxon>
    </lineage>
</organism>
<feature type="domain" description="Pyruvate carboxyltransferase" evidence="9">
    <location>
        <begin position="5"/>
        <end position="256"/>
    </location>
</feature>
<dbReference type="GO" id="GO:0019752">
    <property type="term" value="P:carboxylic acid metabolic process"/>
    <property type="evidence" value="ECO:0007669"/>
    <property type="project" value="UniProtKB-UniRule"/>
</dbReference>
<reference evidence="10 11" key="1">
    <citation type="submission" date="2020-01" db="EMBL/GenBank/DDBJ databases">
        <title>Whole genome and functional gene identification of agarase of Vibrio HN897.</title>
        <authorList>
            <person name="Liu Y."/>
            <person name="Zhao Z."/>
        </authorList>
    </citation>
    <scope>NUCLEOTIDE SEQUENCE [LARGE SCALE GENOMIC DNA]</scope>
    <source>
        <strain evidence="10 11">HN897</strain>
    </source>
</reference>
<name>A0A7Z2T2Q4_9VIBR</name>
<dbReference type="InterPro" id="IPR000891">
    <property type="entry name" value="PYR_CT"/>
</dbReference>
<dbReference type="RefSeq" id="WP_164648064.1">
    <property type="nucleotide sequence ID" value="NZ_CP047475.1"/>
</dbReference>
<dbReference type="GO" id="GO:0009399">
    <property type="term" value="P:nitrogen fixation"/>
    <property type="evidence" value="ECO:0007669"/>
    <property type="project" value="UniProtKB-UniRule"/>
</dbReference>
<evidence type="ECO:0000256" key="2">
    <source>
        <dbReference type="ARBA" id="ARBA00006154"/>
    </source>
</evidence>
<dbReference type="Gene3D" id="1.10.238.260">
    <property type="match status" value="1"/>
</dbReference>
<evidence type="ECO:0000256" key="7">
    <source>
        <dbReference type="RuleBase" id="RU003523"/>
    </source>
</evidence>
<dbReference type="PROSITE" id="PS50991">
    <property type="entry name" value="PYR_CT"/>
    <property type="match status" value="1"/>
</dbReference>
<dbReference type="PANTHER" id="PTHR42880">
    <property type="entry name" value="HOMOCITRATE SYNTHASE"/>
    <property type="match status" value="1"/>
</dbReference>
<proteinExistence type="inferred from homology"/>
<keyword evidence="10" id="KW-0012">Acyltransferase</keyword>
<dbReference type="GO" id="GO:0004410">
    <property type="term" value="F:homocitrate synthase activity"/>
    <property type="evidence" value="ECO:0007669"/>
    <property type="project" value="UniProtKB-UniRule"/>
</dbReference>
<keyword evidence="5 7" id="KW-0808">Transferase</keyword>
<dbReference type="InterPro" id="IPR013785">
    <property type="entry name" value="Aldolase_TIM"/>
</dbReference>
<dbReference type="CDD" id="cd07939">
    <property type="entry name" value="DRE_TIM_NifV"/>
    <property type="match status" value="1"/>
</dbReference>
<dbReference type="Gene3D" id="3.20.20.70">
    <property type="entry name" value="Aldolase class I"/>
    <property type="match status" value="1"/>
</dbReference>
<evidence type="ECO:0000313" key="10">
    <source>
        <dbReference type="EMBL" id="QIA63160.1"/>
    </source>
</evidence>
<evidence type="ECO:0000256" key="6">
    <source>
        <dbReference type="ARBA" id="ARBA00048019"/>
    </source>
</evidence>
<dbReference type="EMBL" id="CP047475">
    <property type="protein sequence ID" value="QIA63160.1"/>
    <property type="molecule type" value="Genomic_DNA"/>
</dbReference>
<dbReference type="InterPro" id="IPR013477">
    <property type="entry name" value="NifV/FrbC"/>
</dbReference>
<dbReference type="InterPro" id="IPR054691">
    <property type="entry name" value="LeuA/HCS_post-cat"/>
</dbReference>
<comment type="similarity">
    <text evidence="2 7">Belongs to the alpha-IPM synthase/homocitrate synthase family.</text>
</comment>
<comment type="function">
    <text evidence="1 8">This protein is a Fe-Mo-cofactor biosynthetic component.</text>
</comment>
<sequence length="371" mass="40375">MAKRITINDTTLRDGEQSPGVAFTSEEKVQLAKALYAAGVNMLEVGIPAMGAGEVSTIAQIRKAIPEAELMVWSRMKREDVVQCISTQVDWINISVPASKQHRRYKLNIDIDAMLQSMVTLINLACSHGYQVSIGLEDASRAPISVLTRIAEEAEKAGAKRLRYADTLGVLDPFTTYEQVSRLVTATNLEIEAHPHNDLGLATANAIAAIRAGATAINTTLMGLGERAGNAPLEEVAVALKVLNSGVTGIDLSRIPSLCQLARACSGQSYAPHKSIIGDKVFTHESGIHVDGLLKHPNNYQSFDPKLVGREHRMVLGKHSGSHAVRALLGQMEIAMPSDHYVRLTDAISQWSEVHKRIPTKEDIQRLVKQL</sequence>
<dbReference type="SUPFAM" id="SSF51569">
    <property type="entry name" value="Aldolase"/>
    <property type="match status" value="1"/>
</dbReference>
<protein>
    <recommendedName>
        <fullName evidence="4 8">Homocitrate synthase</fullName>
        <ecNumber evidence="3 8">2.3.3.14</ecNumber>
    </recommendedName>
</protein>
<evidence type="ECO:0000313" key="11">
    <source>
        <dbReference type="Proteomes" id="UP000464262"/>
    </source>
</evidence>
<dbReference type="Proteomes" id="UP000464262">
    <property type="component" value="Chromosome 1"/>
</dbReference>
<gene>
    <name evidence="10" type="primary">nifV</name>
    <name evidence="10" type="ORF">GT360_06370</name>
</gene>
<accession>A0A7Z2T2Q4</accession>
<dbReference type="InterPro" id="IPR002034">
    <property type="entry name" value="AIPM/Hcit_synth_CS"/>
</dbReference>
<evidence type="ECO:0000256" key="5">
    <source>
        <dbReference type="ARBA" id="ARBA00022679"/>
    </source>
</evidence>
<evidence type="ECO:0000259" key="9">
    <source>
        <dbReference type="PROSITE" id="PS50991"/>
    </source>
</evidence>
<evidence type="ECO:0000256" key="3">
    <source>
        <dbReference type="ARBA" id="ARBA00012974"/>
    </source>
</evidence>
<evidence type="ECO:0000256" key="4">
    <source>
        <dbReference type="ARBA" id="ARBA00020735"/>
    </source>
</evidence>
<evidence type="ECO:0000256" key="8">
    <source>
        <dbReference type="RuleBase" id="RU367143"/>
    </source>
</evidence>
<keyword evidence="8" id="KW-0535">Nitrogen fixation</keyword>
<dbReference type="NCBIfam" id="TIGR02660">
    <property type="entry name" value="nifV_homocitr"/>
    <property type="match status" value="1"/>
</dbReference>
<dbReference type="KEGG" id="vas:GT360_06370"/>
<dbReference type="PROSITE" id="PS00816">
    <property type="entry name" value="AIPM_HOMOCIT_SYNTH_2"/>
    <property type="match status" value="1"/>
</dbReference>
<dbReference type="PROSITE" id="PS00815">
    <property type="entry name" value="AIPM_HOMOCIT_SYNTH_1"/>
    <property type="match status" value="1"/>
</dbReference>
<dbReference type="AlphaFoldDB" id="A0A7Z2T2Q4"/>
<evidence type="ECO:0000256" key="1">
    <source>
        <dbReference type="ARBA" id="ARBA00003050"/>
    </source>
</evidence>